<evidence type="ECO:0000313" key="1">
    <source>
        <dbReference type="EMBL" id="TNN27555.1"/>
    </source>
</evidence>
<dbReference type="Proteomes" id="UP000314294">
    <property type="component" value="Unassembled WGS sequence"/>
</dbReference>
<comment type="caution">
    <text evidence="1">The sequence shown here is derived from an EMBL/GenBank/DDBJ whole genome shotgun (WGS) entry which is preliminary data.</text>
</comment>
<dbReference type="AlphaFoldDB" id="A0A4Z2EFQ9"/>
<dbReference type="EMBL" id="SRLO01008092">
    <property type="protein sequence ID" value="TNN27555.1"/>
    <property type="molecule type" value="Genomic_DNA"/>
</dbReference>
<keyword evidence="2" id="KW-1185">Reference proteome</keyword>
<protein>
    <submittedName>
        <fullName evidence="1">Nipped-B-like protein B</fullName>
    </submittedName>
</protein>
<evidence type="ECO:0000313" key="2">
    <source>
        <dbReference type="Proteomes" id="UP000314294"/>
    </source>
</evidence>
<name>A0A4Z2EFQ9_9TELE</name>
<organism evidence="1 2">
    <name type="scientific">Liparis tanakae</name>
    <name type="common">Tanaka's snailfish</name>
    <dbReference type="NCBI Taxonomy" id="230148"/>
    <lineage>
        <taxon>Eukaryota</taxon>
        <taxon>Metazoa</taxon>
        <taxon>Chordata</taxon>
        <taxon>Craniata</taxon>
        <taxon>Vertebrata</taxon>
        <taxon>Euteleostomi</taxon>
        <taxon>Actinopterygii</taxon>
        <taxon>Neopterygii</taxon>
        <taxon>Teleostei</taxon>
        <taxon>Neoteleostei</taxon>
        <taxon>Acanthomorphata</taxon>
        <taxon>Eupercaria</taxon>
        <taxon>Perciformes</taxon>
        <taxon>Cottioidei</taxon>
        <taxon>Cottales</taxon>
        <taxon>Liparidae</taxon>
        <taxon>Liparis</taxon>
    </lineage>
</organism>
<accession>A0A4Z2EFQ9</accession>
<proteinExistence type="predicted"/>
<sequence>MTYLRLRAGPRGPAEDLVVVHHAVLGPQQRHGALGGVHGVQRPRRGRLWGNQIRDQIRNQIRDQIRNQIRDQIRNQIRDQIRNQIRDQIRNQIRDQIRNQIRDQIRDQIRNQIRDQIRDQISIRMRIPSDTQLPVKQPRVRQVDEELAVRPADEEHAVGVIHGGDVRRLRS</sequence>
<gene>
    <name evidence="1" type="primary">nipblb_0</name>
    <name evidence="1" type="ORF">EYF80_062300</name>
</gene>
<reference evidence="1 2" key="1">
    <citation type="submission" date="2019-03" db="EMBL/GenBank/DDBJ databases">
        <title>First draft genome of Liparis tanakae, snailfish: a comprehensive survey of snailfish specific genes.</title>
        <authorList>
            <person name="Kim W."/>
            <person name="Song I."/>
            <person name="Jeong J.-H."/>
            <person name="Kim D."/>
            <person name="Kim S."/>
            <person name="Ryu S."/>
            <person name="Song J.Y."/>
            <person name="Lee S.K."/>
        </authorList>
    </citation>
    <scope>NUCLEOTIDE SEQUENCE [LARGE SCALE GENOMIC DNA]</scope>
    <source>
        <tissue evidence="1">Muscle</tissue>
    </source>
</reference>